<feature type="non-terminal residue" evidence="2">
    <location>
        <position position="1"/>
    </location>
</feature>
<dbReference type="EMBL" id="CAUYUJ010015954">
    <property type="protein sequence ID" value="CAK0860185.1"/>
    <property type="molecule type" value="Genomic_DNA"/>
</dbReference>
<accession>A0ABN9ULZ4</accession>
<keyword evidence="3" id="KW-1185">Reference proteome</keyword>
<evidence type="ECO:0000313" key="2">
    <source>
        <dbReference type="EMBL" id="CAK0860185.1"/>
    </source>
</evidence>
<feature type="compositionally biased region" description="Low complexity" evidence="1">
    <location>
        <begin position="93"/>
        <end position="103"/>
    </location>
</feature>
<feature type="compositionally biased region" description="Basic residues" evidence="1">
    <location>
        <begin position="34"/>
        <end position="43"/>
    </location>
</feature>
<protein>
    <submittedName>
        <fullName evidence="2">Uncharacterized protein</fullName>
    </submittedName>
</protein>
<evidence type="ECO:0000313" key="3">
    <source>
        <dbReference type="Proteomes" id="UP001189429"/>
    </source>
</evidence>
<evidence type="ECO:0000256" key="1">
    <source>
        <dbReference type="SAM" id="MobiDB-lite"/>
    </source>
</evidence>
<name>A0ABN9ULZ4_9DINO</name>
<gene>
    <name evidence="2" type="ORF">PCOR1329_LOCUS49234</name>
</gene>
<dbReference type="Proteomes" id="UP001189429">
    <property type="component" value="Unassembled WGS sequence"/>
</dbReference>
<organism evidence="2 3">
    <name type="scientific">Prorocentrum cordatum</name>
    <dbReference type="NCBI Taxonomy" id="2364126"/>
    <lineage>
        <taxon>Eukaryota</taxon>
        <taxon>Sar</taxon>
        <taxon>Alveolata</taxon>
        <taxon>Dinophyceae</taxon>
        <taxon>Prorocentrales</taxon>
        <taxon>Prorocentraceae</taxon>
        <taxon>Prorocentrum</taxon>
    </lineage>
</organism>
<sequence>FFSQARARDAPPNALAHSAMGALQGDCSAARRGGEKKKKTIKGRPKEGKGNTRGGQWQGCLCLLGALASPRGARRQAAARTDFKDLPRRVPESDAPSAAAPGGRRAGEAGGTPWRAWRSAGGAPSALA</sequence>
<feature type="region of interest" description="Disordered" evidence="1">
    <location>
        <begin position="1"/>
        <end position="55"/>
    </location>
</feature>
<feature type="region of interest" description="Disordered" evidence="1">
    <location>
        <begin position="74"/>
        <end position="128"/>
    </location>
</feature>
<proteinExistence type="predicted"/>
<comment type="caution">
    <text evidence="2">The sequence shown here is derived from an EMBL/GenBank/DDBJ whole genome shotgun (WGS) entry which is preliminary data.</text>
</comment>
<feature type="compositionally biased region" description="Basic and acidic residues" evidence="1">
    <location>
        <begin position="81"/>
        <end position="92"/>
    </location>
</feature>
<reference evidence="2" key="1">
    <citation type="submission" date="2023-10" db="EMBL/GenBank/DDBJ databases">
        <authorList>
            <person name="Chen Y."/>
            <person name="Shah S."/>
            <person name="Dougan E. K."/>
            <person name="Thang M."/>
            <person name="Chan C."/>
        </authorList>
    </citation>
    <scope>NUCLEOTIDE SEQUENCE [LARGE SCALE GENOMIC DNA]</scope>
</reference>